<organism evidence="1 2">
    <name type="scientific">Wickerhamomyces ciferrii (strain ATCC 14091 / BCRC 22168 / CBS 111 / JCM 3599 / NBRC 0793 / NRRL Y-1031 F-60-10)</name>
    <name type="common">Yeast</name>
    <name type="synonym">Pichia ciferrii</name>
    <dbReference type="NCBI Taxonomy" id="1206466"/>
    <lineage>
        <taxon>Eukaryota</taxon>
        <taxon>Fungi</taxon>
        <taxon>Dikarya</taxon>
        <taxon>Ascomycota</taxon>
        <taxon>Saccharomycotina</taxon>
        <taxon>Saccharomycetes</taxon>
        <taxon>Phaffomycetales</taxon>
        <taxon>Wickerhamomycetaceae</taxon>
        <taxon>Wickerhamomyces</taxon>
    </lineage>
</organism>
<dbReference type="eggNOG" id="ENOG502S64G">
    <property type="taxonomic scope" value="Eukaryota"/>
</dbReference>
<sequence>MSNYSINTSIIINASPEKVREVFLDFSTYKEWSAFIQSIEPVKDNSINPGDNLNVGLSFEQEGTSITKLQPVILTNSATEFSWKGVLLSSYIFEGSHKFEFNPVQGDSNKTELVHSEQFAGALKYPLLYFIKDKTEKNFQRFNEAIKSRAETS</sequence>
<evidence type="ECO:0000313" key="2">
    <source>
        <dbReference type="Proteomes" id="UP000009328"/>
    </source>
</evidence>
<evidence type="ECO:0008006" key="3">
    <source>
        <dbReference type="Google" id="ProtNLM"/>
    </source>
</evidence>
<dbReference type="PANTHER" id="PTHR36166:SF1">
    <property type="entry name" value="SRPBCC DOMAIN-CONTAINING PROTEIN"/>
    <property type="match status" value="1"/>
</dbReference>
<dbReference type="HOGENOM" id="CLU_069867_4_1_1"/>
<dbReference type="AlphaFoldDB" id="K0KN83"/>
<dbReference type="PANTHER" id="PTHR36166">
    <property type="entry name" value="CHROMOSOME 9, WHOLE GENOME SHOTGUN SEQUENCE"/>
    <property type="match status" value="1"/>
</dbReference>
<dbReference type="InterPro" id="IPR019587">
    <property type="entry name" value="Polyketide_cyclase/dehydratase"/>
</dbReference>
<protein>
    <recommendedName>
        <fullName evidence="3">SRPBCC domain-containing protein</fullName>
    </recommendedName>
</protein>
<dbReference type="Pfam" id="PF10604">
    <property type="entry name" value="Polyketide_cyc2"/>
    <property type="match status" value="1"/>
</dbReference>
<dbReference type="SUPFAM" id="SSF55961">
    <property type="entry name" value="Bet v1-like"/>
    <property type="match status" value="1"/>
</dbReference>
<reference evidence="1 2" key="1">
    <citation type="journal article" date="2012" name="Eukaryot. Cell">
        <title>Draft genome sequence of Wickerhamomyces ciferrii NRRL Y-1031 F-60-10.</title>
        <authorList>
            <person name="Schneider J."/>
            <person name="Andrea H."/>
            <person name="Blom J."/>
            <person name="Jaenicke S."/>
            <person name="Ruckert C."/>
            <person name="Schorsch C."/>
            <person name="Szczepanowski R."/>
            <person name="Farwick M."/>
            <person name="Goesmann A."/>
            <person name="Puhler A."/>
            <person name="Schaffer S."/>
            <person name="Tauch A."/>
            <person name="Kohler T."/>
            <person name="Brinkrolf K."/>
        </authorList>
    </citation>
    <scope>NUCLEOTIDE SEQUENCE [LARGE SCALE GENOMIC DNA]</scope>
    <source>
        <strain evidence="2">ATCC 14091 / BCRC 22168 / CBS 111 / JCM 3599 / NBRC 0793 / NRRL Y-1031 F-60-10</strain>
    </source>
</reference>
<dbReference type="Gene3D" id="3.30.530.20">
    <property type="match status" value="1"/>
</dbReference>
<dbReference type="InParanoid" id="K0KN83"/>
<evidence type="ECO:0000313" key="1">
    <source>
        <dbReference type="EMBL" id="CCH42588.1"/>
    </source>
</evidence>
<name>K0KN83_WICCF</name>
<proteinExistence type="predicted"/>
<gene>
    <name evidence="1" type="ORF">BN7_2132</name>
</gene>
<dbReference type="Proteomes" id="UP000009328">
    <property type="component" value="Unassembled WGS sequence"/>
</dbReference>
<dbReference type="EMBL" id="CAIF01000049">
    <property type="protein sequence ID" value="CCH42588.1"/>
    <property type="molecule type" value="Genomic_DNA"/>
</dbReference>
<dbReference type="CDD" id="cd07822">
    <property type="entry name" value="SRPBCC_4"/>
    <property type="match status" value="1"/>
</dbReference>
<comment type="caution">
    <text evidence="1">The sequence shown here is derived from an EMBL/GenBank/DDBJ whole genome shotgun (WGS) entry which is preliminary data.</text>
</comment>
<accession>K0KN83</accession>
<keyword evidence="2" id="KW-1185">Reference proteome</keyword>
<dbReference type="STRING" id="1206466.K0KN83"/>
<dbReference type="InterPro" id="IPR023393">
    <property type="entry name" value="START-like_dom_sf"/>
</dbReference>